<dbReference type="OMA" id="MSCGLEE"/>
<dbReference type="Proteomes" id="UP000694385">
    <property type="component" value="Unassembled WGS sequence"/>
</dbReference>
<evidence type="ECO:0000313" key="3">
    <source>
        <dbReference type="Proteomes" id="UP000694385"/>
    </source>
</evidence>
<accession>A0A8C5KLG6</accession>
<name>A0A8C5KLG6_JACJA</name>
<dbReference type="GeneTree" id="ENSGT00940000156763"/>
<evidence type="ECO:0000256" key="1">
    <source>
        <dbReference type="SAM" id="MobiDB-lite"/>
    </source>
</evidence>
<organism evidence="2 3">
    <name type="scientific">Jaculus jaculus</name>
    <name type="common">Lesser Egyptian jerboa</name>
    <dbReference type="NCBI Taxonomy" id="51337"/>
    <lineage>
        <taxon>Eukaryota</taxon>
        <taxon>Metazoa</taxon>
        <taxon>Chordata</taxon>
        <taxon>Craniata</taxon>
        <taxon>Vertebrata</taxon>
        <taxon>Euteleostomi</taxon>
        <taxon>Mammalia</taxon>
        <taxon>Eutheria</taxon>
        <taxon>Euarchontoglires</taxon>
        <taxon>Glires</taxon>
        <taxon>Rodentia</taxon>
        <taxon>Myomorpha</taxon>
        <taxon>Dipodoidea</taxon>
        <taxon>Dipodidae</taxon>
        <taxon>Dipodinae</taxon>
        <taxon>Jaculus</taxon>
    </lineage>
</organism>
<dbReference type="AlphaFoldDB" id="A0A8C5KLG6"/>
<protein>
    <submittedName>
        <fullName evidence="2">Uncharacterized protein</fullName>
    </submittedName>
</protein>
<reference evidence="2" key="2">
    <citation type="submission" date="2025-09" db="UniProtKB">
        <authorList>
            <consortium name="Ensembl"/>
        </authorList>
    </citation>
    <scope>IDENTIFICATION</scope>
</reference>
<keyword evidence="3" id="KW-1185">Reference proteome</keyword>
<reference evidence="2" key="1">
    <citation type="submission" date="2025-08" db="UniProtKB">
        <authorList>
            <consortium name="Ensembl"/>
        </authorList>
    </citation>
    <scope>IDENTIFICATION</scope>
</reference>
<feature type="region of interest" description="Disordered" evidence="1">
    <location>
        <begin position="48"/>
        <end position="104"/>
    </location>
</feature>
<dbReference type="Ensembl" id="ENSJJAT00000017279.1">
    <property type="protein sequence ID" value="ENSJJAP00000010814.1"/>
    <property type="gene ID" value="ENSJJAG00000014307.1"/>
</dbReference>
<sequence length="190" mass="20667">IIMVRLQRVTFMALHNYLGLTTELFNPESQAIPLLSVASVAAGRAKRLMSSGPEERLERLPRPSESSDSVPLPSIHREIADELGQSQMGGPDPSFPQETQGAAPSDLGMAYDRARVLPYSDEHSGSFVASKSKKNVVVAEIPSVVFHYSESPWDESGASSKTDAIFRAAKKDLLTLMQLDDPSLLDGRVT</sequence>
<feature type="compositionally biased region" description="Basic and acidic residues" evidence="1">
    <location>
        <begin position="53"/>
        <end position="62"/>
    </location>
</feature>
<proteinExistence type="predicted"/>
<evidence type="ECO:0000313" key="2">
    <source>
        <dbReference type="Ensembl" id="ENSJJAP00000010814.1"/>
    </source>
</evidence>